<organism evidence="1 2">
    <name type="scientific">Chondrus crispus</name>
    <name type="common">Carrageen Irish moss</name>
    <name type="synonym">Polymorpha crispa</name>
    <dbReference type="NCBI Taxonomy" id="2769"/>
    <lineage>
        <taxon>Eukaryota</taxon>
        <taxon>Rhodophyta</taxon>
        <taxon>Florideophyceae</taxon>
        <taxon>Rhodymeniophycidae</taxon>
        <taxon>Gigartinales</taxon>
        <taxon>Gigartinaceae</taxon>
        <taxon>Chondrus</taxon>
    </lineage>
</organism>
<dbReference type="EMBL" id="HG001460">
    <property type="protein sequence ID" value="CDF32240.1"/>
    <property type="molecule type" value="Genomic_DNA"/>
</dbReference>
<protein>
    <submittedName>
        <fullName evidence="1">Uncharacterized protein</fullName>
    </submittedName>
</protein>
<dbReference type="KEGG" id="ccp:CHC_T00007619001"/>
<keyword evidence="2" id="KW-1185">Reference proteome</keyword>
<sequence>MNRSKPYRSKPQLLVAASAITRACGSADPSRITVLHQLGDALHAFEESQFVVNEIKPSTFTYTARDRTSATTGGQLDADTRVRF</sequence>
<reference evidence="2" key="1">
    <citation type="journal article" date="2013" name="Proc. Natl. Acad. Sci. U.S.A.">
        <title>Genome structure and metabolic features in the red seaweed Chondrus crispus shed light on evolution of the Archaeplastida.</title>
        <authorList>
            <person name="Collen J."/>
            <person name="Porcel B."/>
            <person name="Carre W."/>
            <person name="Ball S.G."/>
            <person name="Chaparro C."/>
            <person name="Tonon T."/>
            <person name="Barbeyron T."/>
            <person name="Michel G."/>
            <person name="Noel B."/>
            <person name="Valentin K."/>
            <person name="Elias M."/>
            <person name="Artiguenave F."/>
            <person name="Arun A."/>
            <person name="Aury J.M."/>
            <person name="Barbosa-Neto J.F."/>
            <person name="Bothwell J.H."/>
            <person name="Bouget F.Y."/>
            <person name="Brillet L."/>
            <person name="Cabello-Hurtado F."/>
            <person name="Capella-Gutierrez S."/>
            <person name="Charrier B."/>
            <person name="Cladiere L."/>
            <person name="Cock J.M."/>
            <person name="Coelho S.M."/>
            <person name="Colleoni C."/>
            <person name="Czjzek M."/>
            <person name="Da Silva C."/>
            <person name="Delage L."/>
            <person name="Denoeud F."/>
            <person name="Deschamps P."/>
            <person name="Dittami S.M."/>
            <person name="Gabaldon T."/>
            <person name="Gachon C.M."/>
            <person name="Groisillier A."/>
            <person name="Herve C."/>
            <person name="Jabbari K."/>
            <person name="Katinka M."/>
            <person name="Kloareg B."/>
            <person name="Kowalczyk N."/>
            <person name="Labadie K."/>
            <person name="Leblanc C."/>
            <person name="Lopez P.J."/>
            <person name="McLachlan D.H."/>
            <person name="Meslet-Cladiere L."/>
            <person name="Moustafa A."/>
            <person name="Nehr Z."/>
            <person name="Nyvall Collen P."/>
            <person name="Panaud O."/>
            <person name="Partensky F."/>
            <person name="Poulain J."/>
            <person name="Rensing S.A."/>
            <person name="Rousvoal S."/>
            <person name="Samson G."/>
            <person name="Symeonidi A."/>
            <person name="Weissenbach J."/>
            <person name="Zambounis A."/>
            <person name="Wincker P."/>
            <person name="Boyen C."/>
        </authorList>
    </citation>
    <scope>NUCLEOTIDE SEQUENCE [LARGE SCALE GENOMIC DNA]</scope>
    <source>
        <strain evidence="2">cv. Stackhouse</strain>
    </source>
</reference>
<gene>
    <name evidence="1" type="ORF">CHC_T00007619001</name>
</gene>
<dbReference type="GeneID" id="17319614"/>
<name>R7Q439_CHOCR</name>
<accession>R7Q439</accession>
<proteinExistence type="predicted"/>
<dbReference type="AlphaFoldDB" id="R7Q439"/>
<dbReference type="Gramene" id="CDF32240">
    <property type="protein sequence ID" value="CDF32240"/>
    <property type="gene ID" value="CHC_T00007619001"/>
</dbReference>
<dbReference type="RefSeq" id="XP_005711905.1">
    <property type="nucleotide sequence ID" value="XM_005711848.1"/>
</dbReference>
<evidence type="ECO:0000313" key="1">
    <source>
        <dbReference type="EMBL" id="CDF32240.1"/>
    </source>
</evidence>
<dbReference type="Proteomes" id="UP000012073">
    <property type="component" value="Unassembled WGS sequence"/>
</dbReference>
<evidence type="ECO:0000313" key="2">
    <source>
        <dbReference type="Proteomes" id="UP000012073"/>
    </source>
</evidence>